<gene>
    <name evidence="2" type="ORF">BP5796_03349</name>
</gene>
<dbReference type="Proteomes" id="UP000256328">
    <property type="component" value="Unassembled WGS sequence"/>
</dbReference>
<accession>A0A3D8SMW3</accession>
<reference evidence="2 3" key="1">
    <citation type="journal article" date="2018" name="IMA Fungus">
        <title>IMA Genome-F 9: Draft genome sequence of Annulohypoxylon stygium, Aspergillus mulundensis, Berkeleyomyces basicola (syn. Thielaviopsis basicola), Ceratocystis smalleyi, two Cercospora beticola strains, Coleophoma cylindrospora, Fusarium fracticaudum, Phialophora cf. hyalina, and Morchella septimelata.</title>
        <authorList>
            <person name="Wingfield B.D."/>
            <person name="Bills G.F."/>
            <person name="Dong Y."/>
            <person name="Huang W."/>
            <person name="Nel W.J."/>
            <person name="Swalarsk-Parry B.S."/>
            <person name="Vaghefi N."/>
            <person name="Wilken P.M."/>
            <person name="An Z."/>
            <person name="de Beer Z.W."/>
            <person name="De Vos L."/>
            <person name="Chen L."/>
            <person name="Duong T.A."/>
            <person name="Gao Y."/>
            <person name="Hammerbacher A."/>
            <person name="Kikkert J.R."/>
            <person name="Li Y."/>
            <person name="Li H."/>
            <person name="Li K."/>
            <person name="Li Q."/>
            <person name="Liu X."/>
            <person name="Ma X."/>
            <person name="Naidoo K."/>
            <person name="Pethybridge S.J."/>
            <person name="Sun J."/>
            <person name="Steenkamp E.T."/>
            <person name="van der Nest M.A."/>
            <person name="van Wyk S."/>
            <person name="Wingfield M.J."/>
            <person name="Xiong C."/>
            <person name="Yue Q."/>
            <person name="Zhang X."/>
        </authorList>
    </citation>
    <scope>NUCLEOTIDE SEQUENCE [LARGE SCALE GENOMIC DNA]</scope>
    <source>
        <strain evidence="2 3">BP5796</strain>
    </source>
</reference>
<protein>
    <submittedName>
        <fullName evidence="2">Uncharacterized protein</fullName>
    </submittedName>
</protein>
<sequence length="582" mass="65965">MSFPPPPPDPSQRGSNAQNQVLTLQSRIGLIKTQASNFKSPVNKAVTSIQTLPKDKTLREKEMKALMKHTRWTRKKIEPTLQRLIQDKPLRRFYGPHADFSDDAFEEHSRKLVWALRGFVERWYAATDLQRDKARAHHIWHLMTPTFVEYALAVAESDDATGGWDSILQNSVQRKWLVAGILTCIYDKCIFQNPNRVLFGSNKGEEELLHKIDRNFFDSSKGDGFSRQKLRAKAVKDILGNAGITCDFFPEVEKLTERIHRVLLPLTRYLWNDYEPQGLYQQLFDLTSDFAYFHIAVRCCPDIITITSLCPGAPYDPREHYCLDLEIWQQSKAAIQEQQSVVTKVIAGTTEVGSANPASDKDTSVSSVIIPYRPYTKICVFPIIRKYKAGSGMPGGDADGLRQYDINKGAALIYYGKFDRSLPPECLRGKINKELERLQSNENVEHGLALALLRVSGWKTSTQRRANKAYARRSLKPTGVQKSKGTGRSPQTIFGRRKARRDPKPQRSISSSLIPVSLAMLAGVVYIARDAVTREHHDLAAGVFEVVKENIVQRVLAVPIYFQEHWLEIRACASEVVGRIRL</sequence>
<comment type="caution">
    <text evidence="2">The sequence shown here is derived from an EMBL/GenBank/DDBJ whole genome shotgun (WGS) entry which is preliminary data.</text>
</comment>
<evidence type="ECO:0000313" key="3">
    <source>
        <dbReference type="Proteomes" id="UP000256328"/>
    </source>
</evidence>
<evidence type="ECO:0000313" key="2">
    <source>
        <dbReference type="EMBL" id="RDW87655.1"/>
    </source>
</evidence>
<feature type="compositionally biased region" description="Basic residues" evidence="1">
    <location>
        <begin position="465"/>
        <end position="475"/>
    </location>
</feature>
<dbReference type="EMBL" id="PDLN01000004">
    <property type="protein sequence ID" value="RDW87655.1"/>
    <property type="molecule type" value="Genomic_DNA"/>
</dbReference>
<dbReference type="AlphaFoldDB" id="A0A3D8SMW3"/>
<feature type="region of interest" description="Disordered" evidence="1">
    <location>
        <begin position="464"/>
        <end position="509"/>
    </location>
</feature>
<name>A0A3D8SMW3_9HELO</name>
<feature type="compositionally biased region" description="Polar residues" evidence="1">
    <location>
        <begin position="480"/>
        <end position="492"/>
    </location>
</feature>
<proteinExistence type="predicted"/>
<keyword evidence="3" id="KW-1185">Reference proteome</keyword>
<evidence type="ECO:0000256" key="1">
    <source>
        <dbReference type="SAM" id="MobiDB-lite"/>
    </source>
</evidence>
<organism evidence="2 3">
    <name type="scientific">Coleophoma crateriformis</name>
    <dbReference type="NCBI Taxonomy" id="565419"/>
    <lineage>
        <taxon>Eukaryota</taxon>
        <taxon>Fungi</taxon>
        <taxon>Dikarya</taxon>
        <taxon>Ascomycota</taxon>
        <taxon>Pezizomycotina</taxon>
        <taxon>Leotiomycetes</taxon>
        <taxon>Helotiales</taxon>
        <taxon>Dermateaceae</taxon>
        <taxon>Coleophoma</taxon>
    </lineage>
</organism>
<dbReference type="OrthoDB" id="309640at2759"/>